<keyword evidence="3" id="KW-1185">Reference proteome</keyword>
<evidence type="ECO:0000313" key="2">
    <source>
        <dbReference type="EMBL" id="MBO4207122.1"/>
    </source>
</evidence>
<evidence type="ECO:0000313" key="3">
    <source>
        <dbReference type="Proteomes" id="UP000823521"/>
    </source>
</evidence>
<dbReference type="PROSITE" id="PS50943">
    <property type="entry name" value="HTH_CROC1"/>
    <property type="match status" value="1"/>
</dbReference>
<proteinExistence type="predicted"/>
<accession>A0ABS3VRH7</accession>
<dbReference type="SUPFAM" id="SSF47413">
    <property type="entry name" value="lambda repressor-like DNA-binding domains"/>
    <property type="match status" value="1"/>
</dbReference>
<dbReference type="InterPro" id="IPR001387">
    <property type="entry name" value="Cro/C1-type_HTH"/>
</dbReference>
<dbReference type="InterPro" id="IPR010982">
    <property type="entry name" value="Lambda_DNA-bd_dom_sf"/>
</dbReference>
<dbReference type="Gene3D" id="1.10.260.40">
    <property type="entry name" value="lambda repressor-like DNA-binding domains"/>
    <property type="match status" value="1"/>
</dbReference>
<reference evidence="2 3" key="1">
    <citation type="submission" date="2019-12" db="EMBL/GenBank/DDBJ databases">
        <title>Whole genome sequencing of endophytic Actinobacterium Micromonospora sp. MPMI6T.</title>
        <authorList>
            <person name="Evv R."/>
            <person name="Podile A.R."/>
        </authorList>
    </citation>
    <scope>NUCLEOTIDE SEQUENCE [LARGE SCALE GENOMIC DNA]</scope>
    <source>
        <strain evidence="2 3">MPMI6</strain>
    </source>
</reference>
<dbReference type="Pfam" id="PF13560">
    <property type="entry name" value="HTH_31"/>
    <property type="match status" value="1"/>
</dbReference>
<evidence type="ECO:0000259" key="1">
    <source>
        <dbReference type="PROSITE" id="PS50943"/>
    </source>
</evidence>
<sequence>MEETGSTVPRRQLGRLLRQSRESAGIGLEAAAAELEWSRAKMYRIESGQAPVRTLDVEQMCRLYDASAELTGVLVGLARESKAKGWYHAYGEVIPAWFELFVGLEATARRIRTYQQALVPGLLQTPEYATVAVQATPGLTEVEVERTVQLRIERQRVLARRRPAAPTLEAVVEEAVLRRRHPTMLRQLDHLLAVGQQPNVSLRVLPLGCAPSHGATAGSFVIFDFPTVGARPADPTTIYHESLTGALYLDRVEEVRAYAEAWKAFGINALNEDDSRKLLETIKEEHRA</sequence>
<dbReference type="Pfam" id="PF19054">
    <property type="entry name" value="DUF5753"/>
    <property type="match status" value="1"/>
</dbReference>
<dbReference type="RefSeq" id="WP_208814021.1">
    <property type="nucleotide sequence ID" value="NZ_WVUH01000104.1"/>
</dbReference>
<organism evidence="2 3">
    <name type="scientific">Micromonospora echinofusca</name>
    <dbReference type="NCBI Taxonomy" id="47858"/>
    <lineage>
        <taxon>Bacteria</taxon>
        <taxon>Bacillati</taxon>
        <taxon>Actinomycetota</taxon>
        <taxon>Actinomycetes</taxon>
        <taxon>Micromonosporales</taxon>
        <taxon>Micromonosporaceae</taxon>
        <taxon>Micromonospora</taxon>
    </lineage>
</organism>
<dbReference type="Proteomes" id="UP000823521">
    <property type="component" value="Unassembled WGS sequence"/>
</dbReference>
<comment type="caution">
    <text evidence="2">The sequence shown here is derived from an EMBL/GenBank/DDBJ whole genome shotgun (WGS) entry which is preliminary data.</text>
</comment>
<dbReference type="SMART" id="SM00530">
    <property type="entry name" value="HTH_XRE"/>
    <property type="match status" value="1"/>
</dbReference>
<name>A0ABS3VRH7_MICEH</name>
<feature type="domain" description="HTH cro/C1-type" evidence="1">
    <location>
        <begin position="17"/>
        <end position="70"/>
    </location>
</feature>
<gene>
    <name evidence="2" type="ORF">GSF22_14060</name>
</gene>
<dbReference type="CDD" id="cd00093">
    <property type="entry name" value="HTH_XRE"/>
    <property type="match status" value="1"/>
</dbReference>
<dbReference type="EMBL" id="WVUH01000104">
    <property type="protein sequence ID" value="MBO4207122.1"/>
    <property type="molecule type" value="Genomic_DNA"/>
</dbReference>
<dbReference type="InterPro" id="IPR043917">
    <property type="entry name" value="DUF5753"/>
</dbReference>
<protein>
    <submittedName>
        <fullName evidence="2">Helix-turn-helix domain-containing protein</fullName>
    </submittedName>
</protein>